<gene>
    <name evidence="3" type="ORF">KC669_04535</name>
</gene>
<feature type="transmembrane region" description="Helical" evidence="1">
    <location>
        <begin position="94"/>
        <end position="114"/>
    </location>
</feature>
<evidence type="ECO:0000259" key="2">
    <source>
        <dbReference type="Pfam" id="PF18917"/>
    </source>
</evidence>
<feature type="domain" description="LiaI-LiaF-like transmembrane region" evidence="2">
    <location>
        <begin position="8"/>
        <end position="49"/>
    </location>
</feature>
<dbReference type="InterPro" id="IPR043726">
    <property type="entry name" value="LiaI-LiaF-like_TM1"/>
</dbReference>
<keyword evidence="1" id="KW-1133">Transmembrane helix</keyword>
<feature type="transmembrane region" description="Helical" evidence="1">
    <location>
        <begin position="7"/>
        <end position="26"/>
    </location>
</feature>
<evidence type="ECO:0000313" key="4">
    <source>
        <dbReference type="Proteomes" id="UP000714915"/>
    </source>
</evidence>
<organism evidence="3 4">
    <name type="scientific">Candidatus Dojkabacteria bacterium</name>
    <dbReference type="NCBI Taxonomy" id="2099670"/>
    <lineage>
        <taxon>Bacteria</taxon>
        <taxon>Candidatus Dojkabacteria</taxon>
    </lineage>
</organism>
<feature type="transmembrane region" description="Helical" evidence="1">
    <location>
        <begin position="126"/>
        <end position="147"/>
    </location>
</feature>
<accession>A0A955LBU3</accession>
<reference evidence="3" key="2">
    <citation type="journal article" date="2021" name="Microbiome">
        <title>Successional dynamics and alternative stable states in a saline activated sludge microbial community over 9 years.</title>
        <authorList>
            <person name="Wang Y."/>
            <person name="Ye J."/>
            <person name="Ju F."/>
            <person name="Liu L."/>
            <person name="Boyd J.A."/>
            <person name="Deng Y."/>
            <person name="Parks D.H."/>
            <person name="Jiang X."/>
            <person name="Yin X."/>
            <person name="Woodcroft B.J."/>
            <person name="Tyson G.W."/>
            <person name="Hugenholtz P."/>
            <person name="Polz M.F."/>
            <person name="Zhang T."/>
        </authorList>
    </citation>
    <scope>NUCLEOTIDE SEQUENCE</scope>
    <source>
        <strain evidence="3">HKST-UBA09</strain>
    </source>
</reference>
<dbReference type="EMBL" id="JAGQLF010000077">
    <property type="protein sequence ID" value="MCA9387273.1"/>
    <property type="molecule type" value="Genomic_DNA"/>
</dbReference>
<dbReference type="AlphaFoldDB" id="A0A955LBU3"/>
<feature type="transmembrane region" description="Helical" evidence="1">
    <location>
        <begin position="159"/>
        <end position="178"/>
    </location>
</feature>
<keyword evidence="1" id="KW-0812">Transmembrane</keyword>
<dbReference type="Proteomes" id="UP000714915">
    <property type="component" value="Unassembled WGS sequence"/>
</dbReference>
<keyword evidence="1" id="KW-0472">Membrane</keyword>
<evidence type="ECO:0000256" key="1">
    <source>
        <dbReference type="SAM" id="Phobius"/>
    </source>
</evidence>
<comment type="caution">
    <text evidence="3">The sequence shown here is derived from an EMBL/GenBank/DDBJ whole genome shotgun (WGS) entry which is preliminary data.</text>
</comment>
<sequence>MNRKIGSIFIGITLIAIGTLLTLENYIDSFKINWQITWPIFLILPGLFLWSIWLSSTNPSKDYKILIPANLLIFIGIISFVNTFIFNYSQNEMIWSLTTFMYPGAFALAFWIAWAASEMKDHGLKTLAIIVTIITLVSLILITPIEYFQIQISDTINELIIPTILLFSGVVVIFSPLFDKKEKTKFEGFEERIESAAKKIEDFIENTFENNEK</sequence>
<reference evidence="3" key="1">
    <citation type="submission" date="2020-04" db="EMBL/GenBank/DDBJ databases">
        <authorList>
            <person name="Zhang T."/>
        </authorList>
    </citation>
    <scope>NUCLEOTIDE SEQUENCE</scope>
    <source>
        <strain evidence="3">HKST-UBA09</strain>
    </source>
</reference>
<evidence type="ECO:0000313" key="3">
    <source>
        <dbReference type="EMBL" id="MCA9387273.1"/>
    </source>
</evidence>
<protein>
    <recommendedName>
        <fullName evidence="2">LiaI-LiaF-like transmembrane region domain-containing protein</fullName>
    </recommendedName>
</protein>
<name>A0A955LBU3_9BACT</name>
<dbReference type="Pfam" id="PF18917">
    <property type="entry name" value="LiaI-LiaF-like_TM1"/>
    <property type="match status" value="1"/>
</dbReference>
<feature type="transmembrane region" description="Helical" evidence="1">
    <location>
        <begin position="65"/>
        <end position="88"/>
    </location>
</feature>
<proteinExistence type="predicted"/>
<feature type="transmembrane region" description="Helical" evidence="1">
    <location>
        <begin position="32"/>
        <end position="53"/>
    </location>
</feature>